<sequence length="35" mass="3946">MVPLMLPYLPVCISVSCEQMQLELAMMSMKNISLT</sequence>
<dbReference type="EMBL" id="BC008105">
    <property type="protein sequence ID" value="AAH08105.1"/>
    <property type="molecule type" value="mRNA"/>
</dbReference>
<proteinExistence type="evidence at transcript level"/>
<dbReference type="AlphaFoldDB" id="Q922H5"/>
<reference evidence="1" key="1">
    <citation type="journal article" date="2004" name="Genome Res.">
        <title>The status, quality, and expansion of the NIH full-length cDNA project: the Mammalian Gene Collection (MGC).</title>
        <authorList>
            <consortium name="The MGC Project Team"/>
            <person name="Gerhard D.S."/>
            <person name="Wagner L."/>
            <person name="Feingold E.A."/>
            <person name="Shenmen C.M."/>
            <person name="Grouse L.H."/>
            <person name="Schuler G."/>
            <person name="Klein S.L."/>
            <person name="Old S."/>
            <person name="Rasooly R."/>
            <person name="Good P."/>
            <person name="Guyer M."/>
            <person name="Peck A.M."/>
            <person name="Derge J.G."/>
            <person name="Lipman D."/>
            <person name="Collins F.S."/>
            <person name="Jang W."/>
            <person name="Sherry S."/>
            <person name="Feolo M."/>
            <person name="Misquitta L."/>
            <person name="Lee E."/>
            <person name="Rotmistrovsky K."/>
            <person name="Greenhut S.F."/>
            <person name="Schaefer C.F."/>
            <person name="Buetow K."/>
            <person name="Bonner T.I."/>
            <person name="Haussler D."/>
            <person name="Kent J."/>
            <person name="Kiekhaus M."/>
            <person name="Furey T."/>
            <person name="Brent M."/>
            <person name="Prange C."/>
            <person name="Schreiber K."/>
            <person name="Shapiro N."/>
            <person name="Bhat N.K."/>
            <person name="Hopkins R.F."/>
            <person name="Hsie F."/>
            <person name="Driscoll T."/>
            <person name="Soares M.B."/>
            <person name="Casavant T.L."/>
            <person name="Scheetz T.E."/>
            <person name="Brown-stein M.J."/>
            <person name="Usdin T.B."/>
            <person name="Toshiyuki S."/>
            <person name="Carninci P."/>
            <person name="Piao Y."/>
            <person name="Dudekula D.B."/>
            <person name="Ko M.S."/>
            <person name="Kawakami K."/>
            <person name="Suzuki Y."/>
            <person name="Sugano S."/>
            <person name="Gruber C.E."/>
            <person name="Smith M.R."/>
            <person name="Simmons B."/>
            <person name="Moore T."/>
            <person name="Waterman R."/>
            <person name="Johnson S.L."/>
            <person name="Ruan Y."/>
            <person name="Wei C.L."/>
            <person name="Mathavan S."/>
            <person name="Gunaratne P.H."/>
            <person name="Wu J."/>
            <person name="Garcia A.M."/>
            <person name="Hulyk S.W."/>
            <person name="Fuh E."/>
            <person name="Yuan Y."/>
            <person name="Sneed A."/>
            <person name="Kowis C."/>
            <person name="Hodgson A."/>
            <person name="Muzny D.M."/>
            <person name="McPherson J."/>
            <person name="Gibbs R.A."/>
            <person name="Fahey J."/>
            <person name="Helton E."/>
            <person name="Ketteman M."/>
            <person name="Madan A."/>
            <person name="Rodrigues S."/>
            <person name="Sanchez A."/>
            <person name="Whiting M."/>
            <person name="Madari A."/>
            <person name="Young A.C."/>
            <person name="Wetherby K.D."/>
            <person name="Granite S.J."/>
            <person name="Kwong P.N."/>
            <person name="Brinkley C.P."/>
            <person name="Pearson R.L."/>
            <person name="Bouffard G.G."/>
            <person name="Blakesly R.W."/>
            <person name="Green E.D."/>
            <person name="Dickson M.C."/>
            <person name="Rodriguez A.C."/>
            <person name="Grimwood J."/>
            <person name="Schmutz J."/>
            <person name="Myers R.M."/>
            <person name="Butterfield Y.S."/>
            <person name="Griffith M."/>
            <person name="Griffith O.L."/>
            <person name="Krzywinski M.I."/>
            <person name="Liao N."/>
            <person name="Morin R."/>
            <person name="Morrin R."/>
            <person name="Palmquist D."/>
            <person name="Petrescu A.S."/>
            <person name="Skalska U."/>
            <person name="Smailus D.E."/>
            <person name="Stott J.M."/>
            <person name="Schnerch A."/>
            <person name="Schein J.E."/>
            <person name="Jones S.J."/>
            <person name="Holt R.A."/>
            <person name="Baross A."/>
            <person name="Marra M.A."/>
            <person name="Clifton S."/>
            <person name="Makowski K.A."/>
            <person name="Bosak S."/>
            <person name="Malek J."/>
        </authorList>
    </citation>
    <scope>NUCLEOTIDE SEQUENCE [LARGE SCALE MRNA]</scope>
    <source>
        <strain evidence="1">FVB/N</strain>
        <tissue evidence="1">Mammary tumor. C3</tissue>
    </source>
</reference>
<gene>
    <name evidence="2" type="primary">Polk</name>
</gene>
<evidence type="ECO:0000313" key="1">
    <source>
        <dbReference type="EMBL" id="AAH08105.1"/>
    </source>
</evidence>
<name>Q922H5_MOUSE</name>
<dbReference type="MGI" id="MGI:1349767">
    <property type="gene designation" value="Polk"/>
</dbReference>
<organism evidence="1">
    <name type="scientific">Mus musculus</name>
    <name type="common">Mouse</name>
    <dbReference type="NCBI Taxonomy" id="10090"/>
    <lineage>
        <taxon>Eukaryota</taxon>
        <taxon>Metazoa</taxon>
        <taxon>Chordata</taxon>
        <taxon>Craniata</taxon>
        <taxon>Vertebrata</taxon>
        <taxon>Euteleostomi</taxon>
        <taxon>Mammalia</taxon>
        <taxon>Eutheria</taxon>
        <taxon>Euarchontoglires</taxon>
        <taxon>Glires</taxon>
        <taxon>Rodentia</taxon>
        <taxon>Myomorpha</taxon>
        <taxon>Muroidea</taxon>
        <taxon>Muridae</taxon>
        <taxon>Murinae</taxon>
        <taxon>Mus</taxon>
        <taxon>Mus</taxon>
    </lineage>
</organism>
<protein>
    <submittedName>
        <fullName evidence="1">Polk protein</fullName>
    </submittedName>
</protein>
<accession>Q922H5</accession>
<evidence type="ECO:0000313" key="2">
    <source>
        <dbReference type="MGI" id="MGI:1349767"/>
    </source>
</evidence>
<dbReference type="AGR" id="MGI:1349767"/>